<protein>
    <submittedName>
        <fullName evidence="1">Uncharacterized protein</fullName>
    </submittedName>
</protein>
<dbReference type="Proteomes" id="UP001152795">
    <property type="component" value="Unassembled WGS sequence"/>
</dbReference>
<dbReference type="EMBL" id="CACRXK020007079">
    <property type="protein sequence ID" value="CAB4011235.1"/>
    <property type="molecule type" value="Genomic_DNA"/>
</dbReference>
<keyword evidence="2" id="KW-1185">Reference proteome</keyword>
<evidence type="ECO:0000313" key="1">
    <source>
        <dbReference type="EMBL" id="CAB4011235.1"/>
    </source>
</evidence>
<dbReference type="AlphaFoldDB" id="A0A7D9EIH1"/>
<feature type="non-terminal residue" evidence="1">
    <location>
        <position position="122"/>
    </location>
</feature>
<organism evidence="1 2">
    <name type="scientific">Paramuricea clavata</name>
    <name type="common">Red gorgonian</name>
    <name type="synonym">Violescent sea-whip</name>
    <dbReference type="NCBI Taxonomy" id="317549"/>
    <lineage>
        <taxon>Eukaryota</taxon>
        <taxon>Metazoa</taxon>
        <taxon>Cnidaria</taxon>
        <taxon>Anthozoa</taxon>
        <taxon>Octocorallia</taxon>
        <taxon>Malacalcyonacea</taxon>
        <taxon>Plexauridae</taxon>
        <taxon>Paramuricea</taxon>
    </lineage>
</organism>
<accession>A0A7D9EIH1</accession>
<comment type="caution">
    <text evidence="1">The sequence shown here is derived from an EMBL/GenBank/DDBJ whole genome shotgun (WGS) entry which is preliminary data.</text>
</comment>
<reference evidence="1" key="1">
    <citation type="submission" date="2020-04" db="EMBL/GenBank/DDBJ databases">
        <authorList>
            <person name="Alioto T."/>
            <person name="Alioto T."/>
            <person name="Gomez Garrido J."/>
        </authorList>
    </citation>
    <scope>NUCLEOTIDE SEQUENCE</scope>
    <source>
        <strain evidence="1">A484AB</strain>
    </source>
</reference>
<gene>
    <name evidence="1" type="ORF">PACLA_8A067019</name>
</gene>
<name>A0A7D9EIH1_PARCT</name>
<proteinExistence type="predicted"/>
<sequence length="122" mass="14094">ELNQKIKPQVEDFVDLTRACELHGDRSTNKIICVSTVKKKKIDKLQFSSYCELLLDTKTAAGSEFRQIKLHCTPMYAKPQQSHTEQNILRSPYQSSCAARLLKNMKFEGIENLHVLTEYINY</sequence>
<evidence type="ECO:0000313" key="2">
    <source>
        <dbReference type="Proteomes" id="UP001152795"/>
    </source>
</evidence>
<feature type="non-terminal residue" evidence="1">
    <location>
        <position position="1"/>
    </location>
</feature>